<gene>
    <name evidence="1" type="ORF">Pan161_00190</name>
</gene>
<proteinExistence type="predicted"/>
<dbReference type="EMBL" id="CP036343">
    <property type="protein sequence ID" value="QDT88403.1"/>
    <property type="molecule type" value="Genomic_DNA"/>
</dbReference>
<dbReference type="Proteomes" id="UP000316855">
    <property type="component" value="Chromosome"/>
</dbReference>
<keyword evidence="2" id="KW-1185">Reference proteome</keyword>
<accession>A0A517V5Z6</accession>
<evidence type="ECO:0000313" key="2">
    <source>
        <dbReference type="Proteomes" id="UP000316855"/>
    </source>
</evidence>
<reference evidence="1 2" key="1">
    <citation type="submission" date="2019-02" db="EMBL/GenBank/DDBJ databases">
        <title>Deep-cultivation of Planctomycetes and their phenomic and genomic characterization uncovers novel biology.</title>
        <authorList>
            <person name="Wiegand S."/>
            <person name="Jogler M."/>
            <person name="Boedeker C."/>
            <person name="Pinto D."/>
            <person name="Vollmers J."/>
            <person name="Rivas-Marin E."/>
            <person name="Kohn T."/>
            <person name="Peeters S.H."/>
            <person name="Heuer A."/>
            <person name="Rast P."/>
            <person name="Oberbeckmann S."/>
            <person name="Bunk B."/>
            <person name="Jeske O."/>
            <person name="Meyerdierks A."/>
            <person name="Storesund J.E."/>
            <person name="Kallscheuer N."/>
            <person name="Luecker S."/>
            <person name="Lage O.M."/>
            <person name="Pohl T."/>
            <person name="Merkel B.J."/>
            <person name="Hornburger P."/>
            <person name="Mueller R.-W."/>
            <person name="Bruemmer F."/>
            <person name="Labrenz M."/>
            <person name="Spormann A.M."/>
            <person name="Op den Camp H."/>
            <person name="Overmann J."/>
            <person name="Amann R."/>
            <person name="Jetten M.S.M."/>
            <person name="Mascher T."/>
            <person name="Medema M.H."/>
            <person name="Devos D.P."/>
            <person name="Kaster A.-K."/>
            <person name="Ovreas L."/>
            <person name="Rohde M."/>
            <person name="Galperin M.Y."/>
            <person name="Jogler C."/>
        </authorList>
    </citation>
    <scope>NUCLEOTIDE SEQUENCE [LARGE SCALE GENOMIC DNA]</scope>
    <source>
        <strain evidence="1 2">Pan161</strain>
    </source>
</reference>
<name>A0A517V5Z6_9PLAN</name>
<dbReference type="KEGG" id="gax:Pan161_00190"/>
<protein>
    <submittedName>
        <fullName evidence="1">Uncharacterized protein</fullName>
    </submittedName>
</protein>
<dbReference type="AlphaFoldDB" id="A0A517V5Z6"/>
<evidence type="ECO:0000313" key="1">
    <source>
        <dbReference type="EMBL" id="QDT88403.1"/>
    </source>
</evidence>
<sequence>MSLLVNVFKRGPDDEMLFIKVEQHKELAGFENWRETLYGSPQSVLLGLRLLPELNRHDLYCSSPTDLDCLLTECNTLLAHLDRYPQDSESITYRVQNIIDAVILARESEAEVVIW</sequence>
<organism evidence="1 2">
    <name type="scientific">Gimesia algae</name>
    <dbReference type="NCBI Taxonomy" id="2527971"/>
    <lineage>
        <taxon>Bacteria</taxon>
        <taxon>Pseudomonadati</taxon>
        <taxon>Planctomycetota</taxon>
        <taxon>Planctomycetia</taxon>
        <taxon>Planctomycetales</taxon>
        <taxon>Planctomycetaceae</taxon>
        <taxon>Gimesia</taxon>
    </lineage>
</organism>